<evidence type="ECO:0000313" key="2">
    <source>
        <dbReference type="EMBL" id="HBU53022.1"/>
    </source>
</evidence>
<feature type="compositionally biased region" description="Acidic residues" evidence="1">
    <location>
        <begin position="30"/>
        <end position="45"/>
    </location>
</feature>
<sequence length="93" mass="9953">EDKRLEDKGSEVTAPRPAIKEEPVFSTDVIGEDEAVATPADDEQQETAPPVEKEQTHAQPQSANFTPVAMGAKPVKAPRGEGAEDLPPMPSFD</sequence>
<accession>A0A358E4E8</accession>
<gene>
    <name evidence="2" type="ORF">DEB45_17360</name>
</gene>
<evidence type="ECO:0000256" key="1">
    <source>
        <dbReference type="SAM" id="MobiDB-lite"/>
    </source>
</evidence>
<feature type="compositionally biased region" description="Basic and acidic residues" evidence="1">
    <location>
        <begin position="1"/>
        <end position="10"/>
    </location>
</feature>
<proteinExistence type="predicted"/>
<evidence type="ECO:0000313" key="3">
    <source>
        <dbReference type="Proteomes" id="UP000264779"/>
    </source>
</evidence>
<feature type="region of interest" description="Disordered" evidence="1">
    <location>
        <begin position="1"/>
        <end position="93"/>
    </location>
</feature>
<dbReference type="Proteomes" id="UP000264779">
    <property type="component" value="Unassembled WGS sequence"/>
</dbReference>
<dbReference type="EMBL" id="DONK01000270">
    <property type="protein sequence ID" value="HBU53022.1"/>
    <property type="molecule type" value="Genomic_DNA"/>
</dbReference>
<reference evidence="2 3" key="1">
    <citation type="journal article" date="2018" name="Nat. Biotechnol.">
        <title>A standardized bacterial taxonomy based on genome phylogeny substantially revises the tree of life.</title>
        <authorList>
            <person name="Parks D.H."/>
            <person name="Chuvochina M."/>
            <person name="Waite D.W."/>
            <person name="Rinke C."/>
            <person name="Skarshewski A."/>
            <person name="Chaumeil P.A."/>
            <person name="Hugenholtz P."/>
        </authorList>
    </citation>
    <scope>NUCLEOTIDE SEQUENCE [LARGE SCALE GENOMIC DNA]</scope>
    <source>
        <strain evidence="2">UBA11621</strain>
    </source>
</reference>
<comment type="caution">
    <text evidence="2">The sequence shown here is derived from an EMBL/GenBank/DDBJ whole genome shotgun (WGS) entry which is preliminary data.</text>
</comment>
<organism evidence="2 3">
    <name type="scientific">Alteromonas australica</name>
    <dbReference type="NCBI Taxonomy" id="589873"/>
    <lineage>
        <taxon>Bacteria</taxon>
        <taxon>Pseudomonadati</taxon>
        <taxon>Pseudomonadota</taxon>
        <taxon>Gammaproteobacteria</taxon>
        <taxon>Alteromonadales</taxon>
        <taxon>Alteromonadaceae</taxon>
        <taxon>Alteromonas/Salinimonas group</taxon>
        <taxon>Alteromonas</taxon>
    </lineage>
</organism>
<feature type="non-terminal residue" evidence="2">
    <location>
        <position position="1"/>
    </location>
</feature>
<name>A0A358E4E8_9ALTE</name>
<dbReference type="AlphaFoldDB" id="A0A358E4E8"/>
<feature type="non-terminal residue" evidence="2">
    <location>
        <position position="93"/>
    </location>
</feature>
<protein>
    <submittedName>
        <fullName evidence="2">Uncharacterized protein</fullName>
    </submittedName>
</protein>